<dbReference type="InterPro" id="IPR050121">
    <property type="entry name" value="Cytochrome_P450_monoxygenase"/>
</dbReference>
<dbReference type="InterPro" id="IPR017972">
    <property type="entry name" value="Cyt_P450_CS"/>
</dbReference>
<keyword evidence="7" id="KW-0812">Transmembrane</keyword>
<dbReference type="Proteomes" id="UP001595075">
    <property type="component" value="Unassembled WGS sequence"/>
</dbReference>
<keyword evidence="7" id="KW-1133">Transmembrane helix</keyword>
<dbReference type="SUPFAM" id="SSF48264">
    <property type="entry name" value="Cytochrome P450"/>
    <property type="match status" value="1"/>
</dbReference>
<dbReference type="InterPro" id="IPR036396">
    <property type="entry name" value="Cyt_P450_sf"/>
</dbReference>
<keyword evidence="5" id="KW-0503">Monooxygenase</keyword>
<keyword evidence="5" id="KW-0349">Heme</keyword>
<evidence type="ECO:0000313" key="9">
    <source>
        <dbReference type="Proteomes" id="UP001595075"/>
    </source>
</evidence>
<dbReference type="EMBL" id="JAZHXI010000021">
    <property type="protein sequence ID" value="KAL2060710.1"/>
    <property type="molecule type" value="Genomic_DNA"/>
</dbReference>
<evidence type="ECO:0000313" key="8">
    <source>
        <dbReference type="EMBL" id="KAL2060710.1"/>
    </source>
</evidence>
<evidence type="ECO:0008006" key="10">
    <source>
        <dbReference type="Google" id="ProtNLM"/>
    </source>
</evidence>
<evidence type="ECO:0000256" key="4">
    <source>
        <dbReference type="ARBA" id="ARBA00023004"/>
    </source>
</evidence>
<dbReference type="PANTHER" id="PTHR24305">
    <property type="entry name" value="CYTOCHROME P450"/>
    <property type="match status" value="1"/>
</dbReference>
<name>A0ABR4BST6_9HELO</name>
<dbReference type="PROSITE" id="PS00086">
    <property type="entry name" value="CYTOCHROME_P450"/>
    <property type="match status" value="1"/>
</dbReference>
<dbReference type="PANTHER" id="PTHR24305:SF166">
    <property type="entry name" value="CYTOCHROME P450 12A4, MITOCHONDRIAL-RELATED"/>
    <property type="match status" value="1"/>
</dbReference>
<comment type="similarity">
    <text evidence="2 5">Belongs to the cytochrome P450 family.</text>
</comment>
<evidence type="ECO:0000256" key="3">
    <source>
        <dbReference type="ARBA" id="ARBA00022723"/>
    </source>
</evidence>
<evidence type="ECO:0000256" key="1">
    <source>
        <dbReference type="ARBA" id="ARBA00001971"/>
    </source>
</evidence>
<protein>
    <recommendedName>
        <fullName evidence="10">Cytochrome P450</fullName>
    </recommendedName>
</protein>
<keyword evidence="5" id="KW-0560">Oxidoreductase</keyword>
<comment type="cofactor">
    <cofactor evidence="1">
        <name>heme</name>
        <dbReference type="ChEBI" id="CHEBI:30413"/>
    </cofactor>
</comment>
<evidence type="ECO:0000256" key="6">
    <source>
        <dbReference type="SAM" id="MobiDB-lite"/>
    </source>
</evidence>
<comment type="caution">
    <text evidence="8">The sequence shown here is derived from an EMBL/GenBank/DDBJ whole genome shotgun (WGS) entry which is preliminary data.</text>
</comment>
<dbReference type="Gene3D" id="1.10.630.10">
    <property type="entry name" value="Cytochrome P450"/>
    <property type="match status" value="1"/>
</dbReference>
<dbReference type="InterPro" id="IPR002401">
    <property type="entry name" value="Cyt_P450_E_grp-I"/>
</dbReference>
<feature type="transmembrane region" description="Helical" evidence="7">
    <location>
        <begin position="35"/>
        <end position="57"/>
    </location>
</feature>
<keyword evidence="7" id="KW-0472">Membrane</keyword>
<dbReference type="InterPro" id="IPR001128">
    <property type="entry name" value="Cyt_P450"/>
</dbReference>
<gene>
    <name evidence="8" type="ORF">VTL71DRAFT_9351</name>
</gene>
<keyword evidence="3 5" id="KW-0479">Metal-binding</keyword>
<feature type="transmembrane region" description="Helical" evidence="7">
    <location>
        <begin position="6"/>
        <end position="23"/>
    </location>
</feature>
<keyword evidence="4 5" id="KW-0408">Iron</keyword>
<reference evidence="8 9" key="1">
    <citation type="journal article" date="2024" name="Commun. Biol.">
        <title>Comparative genomic analysis of thermophilic fungi reveals convergent evolutionary adaptations and gene losses.</title>
        <authorList>
            <person name="Steindorff A.S."/>
            <person name="Aguilar-Pontes M.V."/>
            <person name="Robinson A.J."/>
            <person name="Andreopoulos B."/>
            <person name="LaButti K."/>
            <person name="Kuo A."/>
            <person name="Mondo S."/>
            <person name="Riley R."/>
            <person name="Otillar R."/>
            <person name="Haridas S."/>
            <person name="Lipzen A."/>
            <person name="Grimwood J."/>
            <person name="Schmutz J."/>
            <person name="Clum A."/>
            <person name="Reid I.D."/>
            <person name="Moisan M.C."/>
            <person name="Butler G."/>
            <person name="Nguyen T.T.M."/>
            <person name="Dewar K."/>
            <person name="Conant G."/>
            <person name="Drula E."/>
            <person name="Henrissat B."/>
            <person name="Hansel C."/>
            <person name="Singer S."/>
            <person name="Hutchinson M.I."/>
            <person name="de Vries R.P."/>
            <person name="Natvig D.O."/>
            <person name="Powell A.J."/>
            <person name="Tsang A."/>
            <person name="Grigoriev I.V."/>
        </authorList>
    </citation>
    <scope>NUCLEOTIDE SEQUENCE [LARGE SCALE GENOMIC DNA]</scope>
    <source>
        <strain evidence="8 9">CBS 494.80</strain>
    </source>
</reference>
<sequence>MLLFYAIPPLLLFLIFWNFWSLLKNIRVAQATGIKYVVVPWFIYHSLTSILLSRTVLRFLNTILPSSSVKSWRQLVTSTWPLRLRHAPFTRLGTDTFLTVAPGGIILNTADADLIAQITSRGTDFPKPTHIYSPISIYGQNVVSSEGATWRHHRKMTSPAFSENNNKLVWKETLDLSKTMVTSWVGTGKSKTTAQVAPDTMRLSLEIIGRAGLGQQIDWDEGDDSQALPLGYTMSFSSSFQFIAHNILALVSIKALPARLTRILPIQFIQKSHQAYENWGEDVKKMIESKKRGSRDSTQRSAGDLIGQLLQSDPDSKRTPLTDSEIMGNIFVFIVAGHETSASSLNMTIMLLALHPEVQKELQKDLDRILNGRPPTEWSFEKDFQKLVDSMLGAVWQEELRLVSPVLTVPKMVCARPQRVSIEGRQVDLPANMMIRLCIPSVHVNPNFWPSGPPSDPANPIFPLDNLKNDLEEFKPSRWLHPPLELHTAPTLNSNASYLNIPIDEGYMSKPTTPTASSTFASSSTLLPSALYTPVPGSFIPFSLGARGCLGRRFAQIEILAALAVIFTEYSVELSVDQFASDEQVQAMNIDEKREVWEKAASTARESWQKKLRCAITVQLAPEGRVGMRFVRKGEEKFRFD</sequence>
<dbReference type="PRINTS" id="PR00385">
    <property type="entry name" value="P450"/>
</dbReference>
<proteinExistence type="inferred from homology"/>
<keyword evidence="9" id="KW-1185">Reference proteome</keyword>
<accession>A0ABR4BST6</accession>
<evidence type="ECO:0000256" key="5">
    <source>
        <dbReference type="RuleBase" id="RU000461"/>
    </source>
</evidence>
<feature type="region of interest" description="Disordered" evidence="6">
    <location>
        <begin position="290"/>
        <end position="320"/>
    </location>
</feature>
<dbReference type="Pfam" id="PF00067">
    <property type="entry name" value="p450"/>
    <property type="match status" value="2"/>
</dbReference>
<organism evidence="8 9">
    <name type="scientific">Oculimacula yallundae</name>
    <dbReference type="NCBI Taxonomy" id="86028"/>
    <lineage>
        <taxon>Eukaryota</taxon>
        <taxon>Fungi</taxon>
        <taxon>Dikarya</taxon>
        <taxon>Ascomycota</taxon>
        <taxon>Pezizomycotina</taxon>
        <taxon>Leotiomycetes</taxon>
        <taxon>Helotiales</taxon>
        <taxon>Ploettnerulaceae</taxon>
        <taxon>Oculimacula</taxon>
    </lineage>
</organism>
<evidence type="ECO:0000256" key="7">
    <source>
        <dbReference type="SAM" id="Phobius"/>
    </source>
</evidence>
<evidence type="ECO:0000256" key="2">
    <source>
        <dbReference type="ARBA" id="ARBA00010617"/>
    </source>
</evidence>
<dbReference type="PRINTS" id="PR00463">
    <property type="entry name" value="EP450I"/>
</dbReference>